<dbReference type="EMBL" id="SLWQ01000015">
    <property type="protein sequence ID" value="TCO34953.1"/>
    <property type="molecule type" value="Genomic_DNA"/>
</dbReference>
<comment type="caution">
    <text evidence="2">The sequence shown here is derived from an EMBL/GenBank/DDBJ whole genome shotgun (WGS) entry which is preliminary data.</text>
</comment>
<keyword evidence="3" id="KW-1185">Reference proteome</keyword>
<accession>A0A4R2HU63</accession>
<proteinExistence type="predicted"/>
<reference evidence="2 3" key="1">
    <citation type="journal article" date="2015" name="Stand. Genomic Sci.">
        <title>Genomic Encyclopedia of Bacterial and Archaeal Type Strains, Phase III: the genomes of soil and plant-associated and newly described type strains.</title>
        <authorList>
            <person name="Whitman W.B."/>
            <person name="Woyke T."/>
            <person name="Klenk H.P."/>
            <person name="Zhou Y."/>
            <person name="Lilburn T.G."/>
            <person name="Beck B.J."/>
            <person name="De Vos P."/>
            <person name="Vandamme P."/>
            <person name="Eisen J.A."/>
            <person name="Garrity G."/>
            <person name="Hugenholtz P."/>
            <person name="Kyrpides N.C."/>
        </authorList>
    </citation>
    <scope>NUCLEOTIDE SEQUENCE [LARGE SCALE GENOMIC DNA]</scope>
    <source>
        <strain evidence="2 3">A3</strain>
    </source>
</reference>
<dbReference type="OrthoDB" id="6024565at2"/>
<protein>
    <submittedName>
        <fullName evidence="2">Uncharacterized protein</fullName>
    </submittedName>
</protein>
<name>A0A4R2HU63_9GAMM</name>
<evidence type="ECO:0000313" key="3">
    <source>
        <dbReference type="Proteomes" id="UP000294862"/>
    </source>
</evidence>
<dbReference type="AlphaFoldDB" id="A0A4R2HU63"/>
<dbReference type="RefSeq" id="WP_132000173.1">
    <property type="nucleotide sequence ID" value="NZ_JACGXM010000013.1"/>
</dbReference>
<feature type="compositionally biased region" description="Polar residues" evidence="1">
    <location>
        <begin position="98"/>
        <end position="110"/>
    </location>
</feature>
<feature type="region of interest" description="Disordered" evidence="1">
    <location>
        <begin position="96"/>
        <end position="118"/>
    </location>
</feature>
<evidence type="ECO:0000313" key="2">
    <source>
        <dbReference type="EMBL" id="TCO34953.1"/>
    </source>
</evidence>
<gene>
    <name evidence="2" type="ORF">EV148_11516</name>
</gene>
<dbReference type="Proteomes" id="UP000294862">
    <property type="component" value="Unassembled WGS sequence"/>
</dbReference>
<sequence length="118" mass="12979">MTYDIGIGRCAEVIDDTVVVKLESVMVERLQPGHPWQRPGTSLLRLKRSLCSTTRPPQPDREVFLDRAALSKRTMGALDLAGNGSTVSVDLRALLNNLDPQPSAGPQTKSRVGDRKQR</sequence>
<evidence type="ECO:0000256" key="1">
    <source>
        <dbReference type="SAM" id="MobiDB-lite"/>
    </source>
</evidence>
<organism evidence="2 3">
    <name type="scientific">Dokdonella fugitiva</name>
    <dbReference type="NCBI Taxonomy" id="328517"/>
    <lineage>
        <taxon>Bacteria</taxon>
        <taxon>Pseudomonadati</taxon>
        <taxon>Pseudomonadota</taxon>
        <taxon>Gammaproteobacteria</taxon>
        <taxon>Lysobacterales</taxon>
        <taxon>Rhodanobacteraceae</taxon>
        <taxon>Dokdonella</taxon>
    </lineage>
</organism>